<name>A0A2P2PNF0_RHIMU</name>
<accession>A0A2P2PNF0</accession>
<protein>
    <submittedName>
        <fullName evidence="1">Uncharacterized protein</fullName>
    </submittedName>
</protein>
<sequence length="27" mass="3093">MIISTNRGTLEVSVLMNMIWRAGSKRK</sequence>
<proteinExistence type="predicted"/>
<organism evidence="1">
    <name type="scientific">Rhizophora mucronata</name>
    <name type="common">Asiatic mangrove</name>
    <dbReference type="NCBI Taxonomy" id="61149"/>
    <lineage>
        <taxon>Eukaryota</taxon>
        <taxon>Viridiplantae</taxon>
        <taxon>Streptophyta</taxon>
        <taxon>Embryophyta</taxon>
        <taxon>Tracheophyta</taxon>
        <taxon>Spermatophyta</taxon>
        <taxon>Magnoliopsida</taxon>
        <taxon>eudicotyledons</taxon>
        <taxon>Gunneridae</taxon>
        <taxon>Pentapetalae</taxon>
        <taxon>rosids</taxon>
        <taxon>fabids</taxon>
        <taxon>Malpighiales</taxon>
        <taxon>Rhizophoraceae</taxon>
        <taxon>Rhizophora</taxon>
    </lineage>
</organism>
<reference evidence="1" key="1">
    <citation type="submission" date="2018-02" db="EMBL/GenBank/DDBJ databases">
        <title>Rhizophora mucronata_Transcriptome.</title>
        <authorList>
            <person name="Meera S.P."/>
            <person name="Sreeshan A."/>
            <person name="Augustine A."/>
        </authorList>
    </citation>
    <scope>NUCLEOTIDE SEQUENCE</scope>
    <source>
        <tissue evidence="1">Leaf</tissue>
    </source>
</reference>
<evidence type="ECO:0000313" key="1">
    <source>
        <dbReference type="EMBL" id="MBX56191.1"/>
    </source>
</evidence>
<dbReference type="AlphaFoldDB" id="A0A2P2PNF0"/>
<dbReference type="EMBL" id="GGEC01075707">
    <property type="protein sequence ID" value="MBX56191.1"/>
    <property type="molecule type" value="Transcribed_RNA"/>
</dbReference>